<dbReference type="Pfam" id="PF06578">
    <property type="entry name" value="YscK"/>
    <property type="match status" value="1"/>
</dbReference>
<dbReference type="RefSeq" id="WP_237381260.1">
    <property type="nucleotide sequence ID" value="NZ_CP071793.1"/>
</dbReference>
<dbReference type="AlphaFoldDB" id="A0A8A4TNX3"/>
<accession>A0A8A4TNX3</accession>
<evidence type="ECO:0000313" key="1">
    <source>
        <dbReference type="EMBL" id="QTD51127.1"/>
    </source>
</evidence>
<gene>
    <name evidence="1" type="ORF">J3U87_01550</name>
</gene>
<dbReference type="EMBL" id="CP071793">
    <property type="protein sequence ID" value="QTD51127.1"/>
    <property type="molecule type" value="Genomic_DNA"/>
</dbReference>
<proteinExistence type="predicted"/>
<dbReference type="KEGG" id="scor:J3U87_01550"/>
<organism evidence="1 2">
    <name type="scientific">Sulfidibacter corallicola</name>
    <dbReference type="NCBI Taxonomy" id="2818388"/>
    <lineage>
        <taxon>Bacteria</taxon>
        <taxon>Pseudomonadati</taxon>
        <taxon>Acidobacteriota</taxon>
        <taxon>Holophagae</taxon>
        <taxon>Acanthopleuribacterales</taxon>
        <taxon>Acanthopleuribacteraceae</taxon>
        <taxon>Sulfidibacter</taxon>
    </lineage>
</organism>
<protein>
    <submittedName>
        <fullName evidence="1">SctK family type III secretion system sorting platform protein</fullName>
    </submittedName>
</protein>
<dbReference type="InterPro" id="IPR009510">
    <property type="entry name" value="T3SS_K"/>
</dbReference>
<reference evidence="1" key="1">
    <citation type="submission" date="2021-03" db="EMBL/GenBank/DDBJ databases">
        <title>Acanthopleuribacteraceae sp. M133.</title>
        <authorList>
            <person name="Wang G."/>
        </authorList>
    </citation>
    <scope>NUCLEOTIDE SEQUENCE</scope>
    <source>
        <strain evidence="1">M133</strain>
    </source>
</reference>
<dbReference type="Proteomes" id="UP000663929">
    <property type="component" value="Chromosome"/>
</dbReference>
<sequence length="227" mass="26309">MRKSYLGYLLQKRDDTLMPLVYAFNMLPTRYIHASWVEELLPSNLYGMLRDNPRTEQRLADTILNRLDLKDQFWFDFEQPHRRLALIDADDLINAAYYAGIALNGPSIAAAISRQDVLFVRESIGEESYQFAIKKAPFLVGRWPLRLPDQVGFDFDAHVRNCGMLALAACFADEPPALIQRLQLKFPKGKGLKLYKNPWAKEKDRARRMFHKILIHEVAPQWAALFN</sequence>
<evidence type="ECO:0000313" key="2">
    <source>
        <dbReference type="Proteomes" id="UP000663929"/>
    </source>
</evidence>
<keyword evidence="2" id="KW-1185">Reference proteome</keyword>
<name>A0A8A4TNX3_SULCO</name>